<dbReference type="InterPro" id="IPR000014">
    <property type="entry name" value="PAS"/>
</dbReference>
<dbReference type="OrthoDB" id="9805474at2"/>
<dbReference type="SUPFAM" id="SSF55785">
    <property type="entry name" value="PYP-like sensor domain (PAS domain)"/>
    <property type="match status" value="2"/>
</dbReference>
<dbReference type="NCBIfam" id="TIGR00229">
    <property type="entry name" value="sensory_box"/>
    <property type="match status" value="2"/>
</dbReference>
<dbReference type="SMART" id="SM00091">
    <property type="entry name" value="PAS"/>
    <property type="match status" value="2"/>
</dbReference>
<dbReference type="Pfam" id="PF00989">
    <property type="entry name" value="PAS"/>
    <property type="match status" value="1"/>
</dbReference>
<accession>H2J5U4</accession>
<dbReference type="KEGG" id="mpz:Marpi_1782"/>
<dbReference type="InterPro" id="IPR052155">
    <property type="entry name" value="Biofilm_reg_signaling"/>
</dbReference>
<dbReference type="GO" id="GO:0006355">
    <property type="term" value="P:regulation of DNA-templated transcription"/>
    <property type="evidence" value="ECO:0007669"/>
    <property type="project" value="InterPro"/>
</dbReference>
<dbReference type="NCBIfam" id="TIGR00254">
    <property type="entry name" value="GGDEF"/>
    <property type="match status" value="1"/>
</dbReference>
<dbReference type="Gene3D" id="3.30.450.20">
    <property type="entry name" value="PAS domain"/>
    <property type="match status" value="2"/>
</dbReference>
<name>H2J5U4_MARPK</name>
<dbReference type="STRING" id="443254.Marpi_1782"/>
<evidence type="ECO:0000259" key="3">
    <source>
        <dbReference type="PROSITE" id="PS50113"/>
    </source>
</evidence>
<organism evidence="5 6">
    <name type="scientific">Marinitoga piezophila (strain DSM 14283 / JCM 11233 / KA3)</name>
    <dbReference type="NCBI Taxonomy" id="443254"/>
    <lineage>
        <taxon>Bacteria</taxon>
        <taxon>Thermotogati</taxon>
        <taxon>Thermotogota</taxon>
        <taxon>Thermotogae</taxon>
        <taxon>Petrotogales</taxon>
        <taxon>Petrotogaceae</taxon>
        <taxon>Marinitoga</taxon>
    </lineage>
</organism>
<dbReference type="RefSeq" id="WP_014297234.1">
    <property type="nucleotide sequence ID" value="NC_016751.1"/>
</dbReference>
<dbReference type="PROSITE" id="PS50112">
    <property type="entry name" value="PAS"/>
    <property type="match status" value="1"/>
</dbReference>
<evidence type="ECO:0000259" key="2">
    <source>
        <dbReference type="PROSITE" id="PS50112"/>
    </source>
</evidence>
<evidence type="ECO:0000259" key="4">
    <source>
        <dbReference type="PROSITE" id="PS50887"/>
    </source>
</evidence>
<keyword evidence="6" id="KW-1185">Reference proteome</keyword>
<evidence type="ECO:0000313" key="6">
    <source>
        <dbReference type="Proteomes" id="UP000007161"/>
    </source>
</evidence>
<reference evidence="5 6" key="1">
    <citation type="journal article" date="2012" name="J. Bacteriol.">
        <title>Complete Genome Sequence of the Thermophilic, Piezophilic, Heterotrophic Bacterium Marinitoga piezophila KA3.</title>
        <authorList>
            <person name="Lucas S."/>
            <person name="Han J."/>
            <person name="Lapidus A."/>
            <person name="Cheng J.F."/>
            <person name="Goodwin L.A."/>
            <person name="Pitluck S."/>
            <person name="Peters L."/>
            <person name="Mikhailova N."/>
            <person name="Teshima H."/>
            <person name="Detter J.C."/>
            <person name="Han C."/>
            <person name="Tapia R."/>
            <person name="Land M."/>
            <person name="Hauser L."/>
            <person name="Kyrpides N.C."/>
            <person name="Ivanova N."/>
            <person name="Pagani I."/>
            <person name="Vannier P."/>
            <person name="Oger P."/>
            <person name="Bartlett D.H."/>
            <person name="Noll K.M."/>
            <person name="Woyke T."/>
            <person name="Jebbar M."/>
        </authorList>
    </citation>
    <scope>NUCLEOTIDE SEQUENCE [LARGE SCALE GENOMIC DNA]</scope>
    <source>
        <strain evidence="6">DSM 14283 / JCM 11233 / KA3</strain>
    </source>
</reference>
<evidence type="ECO:0000256" key="1">
    <source>
        <dbReference type="SAM" id="Phobius"/>
    </source>
</evidence>
<dbReference type="SUPFAM" id="SSF55781">
    <property type="entry name" value="GAF domain-like"/>
    <property type="match status" value="1"/>
</dbReference>
<dbReference type="CDD" id="cd00130">
    <property type="entry name" value="PAS"/>
    <property type="match status" value="2"/>
</dbReference>
<dbReference type="InterPro" id="IPR043128">
    <property type="entry name" value="Rev_trsase/Diguanyl_cyclase"/>
</dbReference>
<proteinExistence type="predicted"/>
<dbReference type="PROSITE" id="PS50887">
    <property type="entry name" value="GGDEF"/>
    <property type="match status" value="1"/>
</dbReference>
<dbReference type="InterPro" id="IPR000700">
    <property type="entry name" value="PAS-assoc_C"/>
</dbReference>
<sequence length="690" mass="81798">MKKPHFYFLLFLLIISIISFININYAYYIMEGLTSILLVFLAAFSVKYVNKFFTAGIIMFLVENTLEIINEFKPFNIFFWQNILIIYGTVFLMFGLYKFYKKYFELEKTFNGIFKRSNEAIFFWGKDKKLIKANPRAAKLLGYNSPEEMVGMEVEKHVFKEDYEHVNKIKKLLDNKEEIEPYERKYKTLNGEIKWVEVHAINVQEGNGEYYFQEIDHEITDRKKLEEQLYREKEKFRMYFEYAQVMYVILDKNGNIEDLNLKACEILKVKKEEVIGENWFENFIPENIRDEVKEVFNKIMSGELEGVEYFENEIITKDGEILNISWHNTYLLDEDGNIDKTFSSGLDITAEKKYLETLKYNAKFATKFLNLNNEILTKPWNESMYQLILDTVIDIIPSAEAGSLLTIEENQRIFTYKAVQGYNFEKLKEIKYPELPLSIKKPIIIDDWDDIYIPPKYEYELLIKYGRLKEIKQSLIIPFYLRGKLYGLLTLDIFDEKKKFSDIDLNFANIIKSNLEYLILKVFLELQLKKSAELDYLTGIYNRQAFFSRVKMMMSYLSRHNSSRMGLLYIDIDKFKHINDTYGHKVGDEVLKFFVKQVSSMIRESDLFGRIGGDEFTVALMDTDKEGIESFISRMKKVFKEKPFIFEDIKINISSSIGYSIYPDEGKNIDILLDIADKRMYINKRKKPEE</sequence>
<protein>
    <submittedName>
        <fullName evidence="5">PAS domain S-box/diguanylate cyclase (GGDEF) domain-containing protein</fullName>
    </submittedName>
</protein>
<feature type="domain" description="PAS" evidence="2">
    <location>
        <begin position="232"/>
        <end position="303"/>
    </location>
</feature>
<dbReference type="PANTHER" id="PTHR44757:SF2">
    <property type="entry name" value="BIOFILM ARCHITECTURE MAINTENANCE PROTEIN MBAA"/>
    <property type="match status" value="1"/>
</dbReference>
<dbReference type="EMBL" id="CP003257">
    <property type="protein sequence ID" value="AEX86163.1"/>
    <property type="molecule type" value="Genomic_DNA"/>
</dbReference>
<dbReference type="eggNOG" id="COG2199">
    <property type="taxonomic scope" value="Bacteria"/>
</dbReference>
<dbReference type="PANTHER" id="PTHR44757">
    <property type="entry name" value="DIGUANYLATE CYCLASE DGCP"/>
    <property type="match status" value="1"/>
</dbReference>
<keyword evidence="1" id="KW-0812">Transmembrane</keyword>
<keyword evidence="1" id="KW-1133">Transmembrane helix</keyword>
<feature type="domain" description="PAC" evidence="3">
    <location>
        <begin position="308"/>
        <end position="360"/>
    </location>
</feature>
<dbReference type="CDD" id="cd01949">
    <property type="entry name" value="GGDEF"/>
    <property type="match status" value="1"/>
</dbReference>
<dbReference type="HOGENOM" id="CLU_398915_0_0_0"/>
<evidence type="ECO:0000313" key="5">
    <source>
        <dbReference type="EMBL" id="AEX86163.1"/>
    </source>
</evidence>
<keyword evidence="1" id="KW-0472">Membrane</keyword>
<dbReference type="SUPFAM" id="SSF55073">
    <property type="entry name" value="Nucleotide cyclase"/>
    <property type="match status" value="1"/>
</dbReference>
<dbReference type="eggNOG" id="COG2203">
    <property type="taxonomic scope" value="Bacteria"/>
</dbReference>
<feature type="domain" description="GGDEF" evidence="4">
    <location>
        <begin position="563"/>
        <end position="690"/>
    </location>
</feature>
<reference evidence="6" key="2">
    <citation type="submission" date="2012-01" db="EMBL/GenBank/DDBJ databases">
        <title>Complete sequence of chromosome of Marinitoga piezophila KA3.</title>
        <authorList>
            <person name="Lucas S."/>
            <person name="Han J."/>
            <person name="Lapidus A."/>
            <person name="Cheng J.-F."/>
            <person name="Goodwin L."/>
            <person name="Pitluck S."/>
            <person name="Peters L."/>
            <person name="Mikhailova N."/>
            <person name="Teshima H."/>
            <person name="Detter J.C."/>
            <person name="Han C."/>
            <person name="Tapia R."/>
            <person name="Land M."/>
            <person name="Hauser L."/>
            <person name="Kyrpides N."/>
            <person name="Ivanova N."/>
            <person name="Pagani I."/>
            <person name="Jebbar M."/>
            <person name="Vannier P."/>
            <person name="Oger P."/>
            <person name="Cario A."/>
            <person name="Bartlett D."/>
            <person name="Noll K.M."/>
            <person name="Woyke T."/>
        </authorList>
    </citation>
    <scope>NUCLEOTIDE SEQUENCE [LARGE SCALE GENOMIC DNA]</scope>
    <source>
        <strain evidence="6">DSM 14283 / JCM 11233 / KA3</strain>
    </source>
</reference>
<feature type="transmembrane region" description="Helical" evidence="1">
    <location>
        <begin position="6"/>
        <end position="29"/>
    </location>
</feature>
<feature type="transmembrane region" description="Helical" evidence="1">
    <location>
        <begin position="36"/>
        <end position="62"/>
    </location>
</feature>
<dbReference type="eggNOG" id="COG2202">
    <property type="taxonomic scope" value="Bacteria"/>
</dbReference>
<dbReference type="Pfam" id="PF00990">
    <property type="entry name" value="GGDEF"/>
    <property type="match status" value="1"/>
</dbReference>
<dbReference type="PROSITE" id="PS50113">
    <property type="entry name" value="PAC"/>
    <property type="match status" value="2"/>
</dbReference>
<dbReference type="InterPro" id="IPR035965">
    <property type="entry name" value="PAS-like_dom_sf"/>
</dbReference>
<dbReference type="AlphaFoldDB" id="H2J5U4"/>
<dbReference type="InterPro" id="IPR000160">
    <property type="entry name" value="GGDEF_dom"/>
</dbReference>
<dbReference type="InterPro" id="IPR029016">
    <property type="entry name" value="GAF-like_dom_sf"/>
</dbReference>
<dbReference type="InterPro" id="IPR013767">
    <property type="entry name" value="PAS_fold"/>
</dbReference>
<feature type="transmembrane region" description="Helical" evidence="1">
    <location>
        <begin position="77"/>
        <end position="100"/>
    </location>
</feature>
<feature type="domain" description="PAC" evidence="3">
    <location>
        <begin position="180"/>
        <end position="231"/>
    </location>
</feature>
<dbReference type="InterPro" id="IPR029787">
    <property type="entry name" value="Nucleotide_cyclase"/>
</dbReference>
<gene>
    <name evidence="5" type="ordered locus">Marpi_1782</name>
</gene>
<dbReference type="Gene3D" id="3.30.450.40">
    <property type="match status" value="1"/>
</dbReference>
<dbReference type="Gene3D" id="3.30.70.270">
    <property type="match status" value="1"/>
</dbReference>
<dbReference type="Pfam" id="PF13426">
    <property type="entry name" value="PAS_9"/>
    <property type="match status" value="1"/>
</dbReference>
<dbReference type="SMART" id="SM00267">
    <property type="entry name" value="GGDEF"/>
    <property type="match status" value="1"/>
</dbReference>
<dbReference type="Proteomes" id="UP000007161">
    <property type="component" value="Chromosome"/>
</dbReference>